<dbReference type="Pfam" id="PF01266">
    <property type="entry name" value="DAO"/>
    <property type="match status" value="1"/>
</dbReference>
<evidence type="ECO:0000259" key="1">
    <source>
        <dbReference type="Pfam" id="PF01266"/>
    </source>
</evidence>
<proteinExistence type="predicted"/>
<evidence type="ECO:0000313" key="2">
    <source>
        <dbReference type="EMBL" id="SHG80796.1"/>
    </source>
</evidence>
<dbReference type="OrthoDB" id="5501831at2"/>
<dbReference type="EMBL" id="FQVN01000014">
    <property type="protein sequence ID" value="SHG80796.1"/>
    <property type="molecule type" value="Genomic_DNA"/>
</dbReference>
<reference evidence="2 3" key="1">
    <citation type="submission" date="2016-11" db="EMBL/GenBank/DDBJ databases">
        <authorList>
            <person name="Jaros S."/>
            <person name="Januszkiewicz K."/>
            <person name="Wedrychowicz H."/>
        </authorList>
    </citation>
    <scope>NUCLEOTIDE SEQUENCE [LARGE SCALE GENOMIC DNA]</scope>
    <source>
        <strain evidence="2 3">DSM 44523</strain>
    </source>
</reference>
<accession>A0A1M5MU31</accession>
<dbReference type="InterPro" id="IPR036188">
    <property type="entry name" value="FAD/NAD-bd_sf"/>
</dbReference>
<keyword evidence="3" id="KW-1185">Reference proteome</keyword>
<dbReference type="PANTHER" id="PTHR43734">
    <property type="entry name" value="PHYTOENE DESATURASE"/>
    <property type="match status" value="1"/>
</dbReference>
<dbReference type="STRING" id="2017.SAMN05444320_11451"/>
<dbReference type="SUPFAM" id="SSF51905">
    <property type="entry name" value="FAD/NAD(P)-binding domain"/>
    <property type="match status" value="1"/>
</dbReference>
<dbReference type="Proteomes" id="UP000184501">
    <property type="component" value="Unassembled WGS sequence"/>
</dbReference>
<evidence type="ECO:0000313" key="3">
    <source>
        <dbReference type="Proteomes" id="UP000184501"/>
    </source>
</evidence>
<protein>
    <submittedName>
        <fullName evidence="2">Phytoene dehydrogenase-related protein</fullName>
    </submittedName>
</protein>
<dbReference type="PRINTS" id="PR00411">
    <property type="entry name" value="PNDRDTASEI"/>
</dbReference>
<dbReference type="RefSeq" id="WP_073489364.1">
    <property type="nucleotide sequence ID" value="NZ_FQVN01000014.1"/>
</dbReference>
<gene>
    <name evidence="2" type="ORF">SAMN05444320_11451</name>
</gene>
<dbReference type="PANTHER" id="PTHR43734:SF1">
    <property type="entry name" value="PHYTOENE DESATURASE"/>
    <property type="match status" value="1"/>
</dbReference>
<dbReference type="InterPro" id="IPR006076">
    <property type="entry name" value="FAD-dep_OxRdtase"/>
</dbReference>
<name>A0A1M5MU31_STRHI</name>
<dbReference type="Gene3D" id="3.50.50.60">
    <property type="entry name" value="FAD/NAD(P)-binding domain"/>
    <property type="match status" value="1"/>
</dbReference>
<organism evidence="2 3">
    <name type="scientific">Streptoalloteichus hindustanus</name>
    <dbReference type="NCBI Taxonomy" id="2017"/>
    <lineage>
        <taxon>Bacteria</taxon>
        <taxon>Bacillati</taxon>
        <taxon>Actinomycetota</taxon>
        <taxon>Actinomycetes</taxon>
        <taxon>Pseudonocardiales</taxon>
        <taxon>Pseudonocardiaceae</taxon>
        <taxon>Streptoalloteichus</taxon>
    </lineage>
</organism>
<dbReference type="AlphaFoldDB" id="A0A1M5MU31"/>
<sequence length="381" mass="41189">MVDITVVGGGFAGLVAAITAAEAGARVTLHEAHRELGGRGRTSDGPYLTNEGPHALYNGGEPWGWLKQRKLLKPLAPLPPLEGARIRFHDEGKLRRTPPMALYRQVLRRDAPVDRDFLSWATDMGGERAARIAANYMGVATFHHAPGSLSAAFVQERLRRVGKLPPEAHYPKGGWGPLMNRLAHYATGLGVRIETGSRVDALPESRPVIVATSLESARSLLGDDTLTWPSGRTMLLDLAISTRRGDPFAISDLDRPGWIERFTAQDPSLAPEGEQLIQAQIPLGPKEKKADGVNRAELLLDRGFPGWRERTTWMRTAVANGRTGAVDLPGTTWRDRPAVDRGDGVFLAGDQVAAPGLLAEVSFASAVRAAQLATAVRPALR</sequence>
<feature type="domain" description="FAD dependent oxidoreductase" evidence="1">
    <location>
        <begin position="3"/>
        <end position="210"/>
    </location>
</feature>